<evidence type="ECO:0000256" key="1">
    <source>
        <dbReference type="ARBA" id="ARBA00001968"/>
    </source>
</evidence>
<organism evidence="4 5">
    <name type="scientific">Pleurodeles waltl</name>
    <name type="common">Iberian ribbed newt</name>
    <dbReference type="NCBI Taxonomy" id="8319"/>
    <lineage>
        <taxon>Eukaryota</taxon>
        <taxon>Metazoa</taxon>
        <taxon>Chordata</taxon>
        <taxon>Craniata</taxon>
        <taxon>Vertebrata</taxon>
        <taxon>Euteleostomi</taxon>
        <taxon>Amphibia</taxon>
        <taxon>Batrachia</taxon>
        <taxon>Caudata</taxon>
        <taxon>Salamandroidea</taxon>
        <taxon>Salamandridae</taxon>
        <taxon>Pleurodelinae</taxon>
        <taxon>Pleurodeles</taxon>
    </lineage>
</organism>
<evidence type="ECO:0000313" key="5">
    <source>
        <dbReference type="Proteomes" id="UP001066276"/>
    </source>
</evidence>
<dbReference type="Pfam" id="PF13359">
    <property type="entry name" value="DDE_Tnp_4"/>
    <property type="match status" value="1"/>
</dbReference>
<comment type="caution">
    <text evidence="4">The sequence shown here is derived from an EMBL/GenBank/DDBJ whole genome shotgun (WGS) entry which is preliminary data.</text>
</comment>
<evidence type="ECO:0000256" key="2">
    <source>
        <dbReference type="ARBA" id="ARBA00022723"/>
    </source>
</evidence>
<feature type="domain" description="DDE Tnp4" evidence="3">
    <location>
        <begin position="1"/>
        <end position="78"/>
    </location>
</feature>
<evidence type="ECO:0000259" key="3">
    <source>
        <dbReference type="Pfam" id="PF13359"/>
    </source>
</evidence>
<name>A0AAV7TKI2_PLEWA</name>
<protein>
    <recommendedName>
        <fullName evidence="3">DDE Tnp4 domain-containing protein</fullName>
    </recommendedName>
</protein>
<dbReference type="InterPro" id="IPR027806">
    <property type="entry name" value="HARBI1_dom"/>
</dbReference>
<dbReference type="AlphaFoldDB" id="A0AAV7TKI2"/>
<dbReference type="EMBL" id="JANPWB010000006">
    <property type="protein sequence ID" value="KAJ1177157.1"/>
    <property type="molecule type" value="Genomic_DNA"/>
</dbReference>
<comment type="cofactor">
    <cofactor evidence="1">
        <name>a divalent metal cation</name>
        <dbReference type="ChEBI" id="CHEBI:60240"/>
    </cofactor>
</comment>
<proteinExistence type="predicted"/>
<dbReference type="Proteomes" id="UP001066276">
    <property type="component" value="Chromosome 3_2"/>
</dbReference>
<sequence length="117" mass="13362">MNVQMVCLVDQYISHVNAKYPGSVHDAFILRNSSIPNVMAQLQRHRVWLIGDSGYPNLSWLVTPVKNARTKAEECYNEEEEVGDPFVAAMDAVDNEDVEAEDEDEDNRTAVIRQYFQ</sequence>
<accession>A0AAV7TKI2</accession>
<evidence type="ECO:0000313" key="4">
    <source>
        <dbReference type="EMBL" id="KAJ1177157.1"/>
    </source>
</evidence>
<keyword evidence="5" id="KW-1185">Reference proteome</keyword>
<reference evidence="4" key="1">
    <citation type="journal article" date="2022" name="bioRxiv">
        <title>Sequencing and chromosome-scale assembly of the giantPleurodeles waltlgenome.</title>
        <authorList>
            <person name="Brown T."/>
            <person name="Elewa A."/>
            <person name="Iarovenko S."/>
            <person name="Subramanian E."/>
            <person name="Araus A.J."/>
            <person name="Petzold A."/>
            <person name="Susuki M."/>
            <person name="Suzuki K.-i.T."/>
            <person name="Hayashi T."/>
            <person name="Toyoda A."/>
            <person name="Oliveira C."/>
            <person name="Osipova E."/>
            <person name="Leigh N.D."/>
            <person name="Simon A."/>
            <person name="Yun M.H."/>
        </authorList>
    </citation>
    <scope>NUCLEOTIDE SEQUENCE</scope>
    <source>
        <strain evidence="4">20211129_DDA</strain>
        <tissue evidence="4">Liver</tissue>
    </source>
</reference>
<dbReference type="GO" id="GO:0046872">
    <property type="term" value="F:metal ion binding"/>
    <property type="evidence" value="ECO:0007669"/>
    <property type="project" value="UniProtKB-KW"/>
</dbReference>
<keyword evidence="2" id="KW-0479">Metal-binding</keyword>
<gene>
    <name evidence="4" type="ORF">NDU88_002419</name>
</gene>